<reference evidence="6 7" key="1">
    <citation type="submission" date="2022-11" db="EMBL/GenBank/DDBJ databases">
        <title>Desulfobotulus tamanensis H1 sp. nov. - anaerobic, alkaliphilic, sulphate reducing bacterium isolated from terrestrial mud volcano.</title>
        <authorList>
            <person name="Frolova A."/>
            <person name="Merkel A.Y."/>
            <person name="Slobodkin A.I."/>
        </authorList>
    </citation>
    <scope>NUCLEOTIDE SEQUENCE [LARGE SCALE GENOMIC DNA]</scope>
    <source>
        <strain evidence="6 7">H1</strain>
    </source>
</reference>
<keyword evidence="3 4" id="KW-0456">Lyase</keyword>
<dbReference type="InterPro" id="IPR036754">
    <property type="entry name" value="YbaK/aa-tRNA-synt-asso_dom_sf"/>
</dbReference>
<accession>A0ABT3N5C5</accession>
<evidence type="ECO:0000256" key="4">
    <source>
        <dbReference type="PIRNR" id="PIRNR006181"/>
    </source>
</evidence>
<evidence type="ECO:0000313" key="6">
    <source>
        <dbReference type="EMBL" id="MCW7752655.1"/>
    </source>
</evidence>
<dbReference type="InterPro" id="IPR007214">
    <property type="entry name" value="YbaK/aa-tRNA-synth-assoc-dom"/>
</dbReference>
<organism evidence="6 7">
    <name type="scientific">Desulfobotulus pelophilus</name>
    <dbReference type="NCBI Taxonomy" id="2823377"/>
    <lineage>
        <taxon>Bacteria</taxon>
        <taxon>Pseudomonadati</taxon>
        <taxon>Thermodesulfobacteriota</taxon>
        <taxon>Desulfobacteria</taxon>
        <taxon>Desulfobacterales</taxon>
        <taxon>Desulfobacteraceae</taxon>
        <taxon>Desulfobotulus</taxon>
    </lineage>
</organism>
<dbReference type="PANTHER" id="PTHR30411">
    <property type="entry name" value="CYTOPLASMIC PROTEIN"/>
    <property type="match status" value="1"/>
</dbReference>
<proteinExistence type="inferred from homology"/>
<evidence type="ECO:0000256" key="1">
    <source>
        <dbReference type="ARBA" id="ARBA00009798"/>
    </source>
</evidence>
<sequence>MTPAVHRIRKAGVAFRIHEYRHDPSWSSYGMEAAAKLGVDAGRVFKTLLVRLDPFGFALAVIPVEAMLSMKSVAKAAGSKKAEMARPEDVQRITGYVLGGVSPIGQKTDLVTVIDASAENFASIFVSAGRRGLDLELSPEDLKALTSGTFAGLCQ</sequence>
<dbReference type="PIRSF" id="PIRSF006181">
    <property type="entry name" value="EbsC_YbaK"/>
    <property type="match status" value="1"/>
</dbReference>
<protein>
    <recommendedName>
        <fullName evidence="4">Cys-tRNA(Pro)/Cys-tRNA(Cys) deacylase</fullName>
        <ecNumber evidence="4">4.2.-.-</ecNumber>
    </recommendedName>
</protein>
<comment type="similarity">
    <text evidence="1 4">Belongs to the prolyl-tRNA editing family. YbaK/EbsC subfamily.</text>
</comment>
<dbReference type="Proteomes" id="UP001209681">
    <property type="component" value="Unassembled WGS sequence"/>
</dbReference>
<dbReference type="CDD" id="cd00002">
    <property type="entry name" value="YbaK_deacylase"/>
    <property type="match status" value="1"/>
</dbReference>
<evidence type="ECO:0000256" key="2">
    <source>
        <dbReference type="ARBA" id="ARBA00022917"/>
    </source>
</evidence>
<dbReference type="Pfam" id="PF04073">
    <property type="entry name" value="tRNA_edit"/>
    <property type="match status" value="1"/>
</dbReference>
<dbReference type="InterPro" id="IPR004369">
    <property type="entry name" value="Prolyl-tRNA_editing_YbaK/EbsC"/>
</dbReference>
<comment type="caution">
    <text evidence="6">The sequence shown here is derived from an EMBL/GenBank/DDBJ whole genome shotgun (WGS) entry which is preliminary data.</text>
</comment>
<name>A0ABT3N5C5_9BACT</name>
<dbReference type="RefSeq" id="WP_265423518.1">
    <property type="nucleotide sequence ID" value="NZ_JAPFPW010000001.1"/>
</dbReference>
<feature type="domain" description="YbaK/aminoacyl-tRNA synthetase-associated" evidence="5">
    <location>
        <begin position="32"/>
        <end position="144"/>
    </location>
</feature>
<gene>
    <name evidence="6" type="primary">ybaK</name>
    <name evidence="6" type="ORF">OOT00_01490</name>
</gene>
<evidence type="ECO:0000259" key="5">
    <source>
        <dbReference type="Pfam" id="PF04073"/>
    </source>
</evidence>
<dbReference type="NCBIfam" id="TIGR00011">
    <property type="entry name" value="YbaK_EbsC"/>
    <property type="match status" value="1"/>
</dbReference>
<dbReference type="SUPFAM" id="SSF55826">
    <property type="entry name" value="YbaK/ProRS associated domain"/>
    <property type="match status" value="1"/>
</dbReference>
<keyword evidence="7" id="KW-1185">Reference proteome</keyword>
<evidence type="ECO:0000256" key="3">
    <source>
        <dbReference type="ARBA" id="ARBA00023239"/>
    </source>
</evidence>
<dbReference type="EC" id="4.2.-.-" evidence="4"/>
<dbReference type="PANTHER" id="PTHR30411:SF0">
    <property type="entry name" value="CYS-TRNA(PRO)_CYS-TRNA(CYS) DEACYLASE YBAK"/>
    <property type="match status" value="1"/>
</dbReference>
<keyword evidence="2 4" id="KW-0648">Protein biosynthesis</keyword>
<dbReference type="Gene3D" id="3.90.960.10">
    <property type="entry name" value="YbaK/aminoacyl-tRNA synthetase-associated domain"/>
    <property type="match status" value="1"/>
</dbReference>
<dbReference type="EMBL" id="JAPFPW010000001">
    <property type="protein sequence ID" value="MCW7752655.1"/>
    <property type="molecule type" value="Genomic_DNA"/>
</dbReference>
<evidence type="ECO:0000313" key="7">
    <source>
        <dbReference type="Proteomes" id="UP001209681"/>
    </source>
</evidence>